<accession>A0A0D0A423</accession>
<name>A0A0D0A423_9AGAM</name>
<keyword evidence="3" id="KW-1185">Reference proteome</keyword>
<dbReference type="EMBL" id="KN835532">
    <property type="protein sequence ID" value="KIK36406.1"/>
    <property type="molecule type" value="Genomic_DNA"/>
</dbReference>
<evidence type="ECO:0000313" key="3">
    <source>
        <dbReference type="Proteomes" id="UP000054485"/>
    </source>
</evidence>
<reference evidence="3" key="2">
    <citation type="submission" date="2015-01" db="EMBL/GenBank/DDBJ databases">
        <title>Evolutionary Origins and Diversification of the Mycorrhizal Mutualists.</title>
        <authorList>
            <consortium name="DOE Joint Genome Institute"/>
            <consortium name="Mycorrhizal Genomics Consortium"/>
            <person name="Kohler A."/>
            <person name="Kuo A."/>
            <person name="Nagy L.G."/>
            <person name="Floudas D."/>
            <person name="Copeland A."/>
            <person name="Barry K.W."/>
            <person name="Cichocki N."/>
            <person name="Veneault-Fourrey C."/>
            <person name="LaButti K."/>
            <person name="Lindquist E.A."/>
            <person name="Lipzen A."/>
            <person name="Lundell T."/>
            <person name="Morin E."/>
            <person name="Murat C."/>
            <person name="Riley R."/>
            <person name="Ohm R."/>
            <person name="Sun H."/>
            <person name="Tunlid A."/>
            <person name="Henrissat B."/>
            <person name="Grigoriev I.V."/>
            <person name="Hibbett D.S."/>
            <person name="Martin F."/>
        </authorList>
    </citation>
    <scope>NUCLEOTIDE SEQUENCE [LARGE SCALE GENOMIC DNA]</scope>
    <source>
        <strain evidence="3">UH-Slu-Lm8-n1</strain>
    </source>
</reference>
<organism evidence="2 3">
    <name type="scientific">Suillus luteus UH-Slu-Lm8-n1</name>
    <dbReference type="NCBI Taxonomy" id="930992"/>
    <lineage>
        <taxon>Eukaryota</taxon>
        <taxon>Fungi</taxon>
        <taxon>Dikarya</taxon>
        <taxon>Basidiomycota</taxon>
        <taxon>Agaricomycotina</taxon>
        <taxon>Agaricomycetes</taxon>
        <taxon>Agaricomycetidae</taxon>
        <taxon>Boletales</taxon>
        <taxon>Suillineae</taxon>
        <taxon>Suillaceae</taxon>
        <taxon>Suillus</taxon>
    </lineage>
</organism>
<sequence>MTRWMTTKFYHDGDTLKSLFFLGFSFRRIRWGSIGVVSITLVVVALHCLSDAIQESH</sequence>
<keyword evidence="1" id="KW-1133">Transmembrane helix</keyword>
<protein>
    <submittedName>
        <fullName evidence="2">Uncharacterized protein</fullName>
    </submittedName>
</protein>
<keyword evidence="1" id="KW-0812">Transmembrane</keyword>
<dbReference type="OrthoDB" id="282149at2759"/>
<proteinExistence type="predicted"/>
<dbReference type="HOGENOM" id="CLU_2998031_0_0_1"/>
<reference evidence="2 3" key="1">
    <citation type="submission" date="2014-04" db="EMBL/GenBank/DDBJ databases">
        <authorList>
            <consortium name="DOE Joint Genome Institute"/>
            <person name="Kuo A."/>
            <person name="Ruytinx J."/>
            <person name="Rineau F."/>
            <person name="Colpaert J."/>
            <person name="Kohler A."/>
            <person name="Nagy L.G."/>
            <person name="Floudas D."/>
            <person name="Copeland A."/>
            <person name="Barry K.W."/>
            <person name="Cichocki N."/>
            <person name="Veneault-Fourrey C."/>
            <person name="LaButti K."/>
            <person name="Lindquist E.A."/>
            <person name="Lipzen A."/>
            <person name="Lundell T."/>
            <person name="Morin E."/>
            <person name="Murat C."/>
            <person name="Sun H."/>
            <person name="Tunlid A."/>
            <person name="Henrissat B."/>
            <person name="Grigoriev I.V."/>
            <person name="Hibbett D.S."/>
            <person name="Martin F."/>
            <person name="Nordberg H.P."/>
            <person name="Cantor M.N."/>
            <person name="Hua S.X."/>
        </authorList>
    </citation>
    <scope>NUCLEOTIDE SEQUENCE [LARGE SCALE GENOMIC DNA]</scope>
    <source>
        <strain evidence="2 3">UH-Slu-Lm8-n1</strain>
    </source>
</reference>
<dbReference type="AlphaFoldDB" id="A0A0D0A423"/>
<dbReference type="Proteomes" id="UP000054485">
    <property type="component" value="Unassembled WGS sequence"/>
</dbReference>
<feature type="transmembrane region" description="Helical" evidence="1">
    <location>
        <begin position="29"/>
        <end position="49"/>
    </location>
</feature>
<keyword evidence="1" id="KW-0472">Membrane</keyword>
<evidence type="ECO:0000256" key="1">
    <source>
        <dbReference type="SAM" id="Phobius"/>
    </source>
</evidence>
<evidence type="ECO:0000313" key="2">
    <source>
        <dbReference type="EMBL" id="KIK36406.1"/>
    </source>
</evidence>
<gene>
    <name evidence="2" type="ORF">CY34DRAFT_811293</name>
</gene>